<dbReference type="AlphaFoldDB" id="N6ZVY7"/>
<dbReference type="InterPro" id="IPR027417">
    <property type="entry name" value="P-loop_NTPase"/>
</dbReference>
<name>N6ZVY7_9RHOO</name>
<dbReference type="GO" id="GO:0016887">
    <property type="term" value="F:ATP hydrolysis activity"/>
    <property type="evidence" value="ECO:0007669"/>
    <property type="project" value="InterPro"/>
</dbReference>
<dbReference type="InterPro" id="IPR050166">
    <property type="entry name" value="ABC_transporter_ATP-bind"/>
</dbReference>
<feature type="region of interest" description="Disordered" evidence="6">
    <location>
        <begin position="254"/>
        <end position="289"/>
    </location>
</feature>
<dbReference type="OrthoDB" id="5298774at2"/>
<feature type="domain" description="ABC transporter" evidence="7">
    <location>
        <begin position="9"/>
        <end position="230"/>
    </location>
</feature>
<evidence type="ECO:0000256" key="4">
    <source>
        <dbReference type="ARBA" id="ARBA00022741"/>
    </source>
</evidence>
<comment type="caution">
    <text evidence="8">The sequence shown here is derived from an EMBL/GenBank/DDBJ whole genome shotgun (WGS) entry which is preliminary data.</text>
</comment>
<evidence type="ECO:0000313" key="9">
    <source>
        <dbReference type="Proteomes" id="UP000013047"/>
    </source>
</evidence>
<feature type="compositionally biased region" description="Low complexity" evidence="6">
    <location>
        <begin position="271"/>
        <end position="280"/>
    </location>
</feature>
<dbReference type="PANTHER" id="PTHR42788">
    <property type="entry name" value="TAURINE IMPORT ATP-BINDING PROTEIN-RELATED"/>
    <property type="match status" value="1"/>
</dbReference>
<evidence type="ECO:0000256" key="2">
    <source>
        <dbReference type="ARBA" id="ARBA00022448"/>
    </source>
</evidence>
<evidence type="ECO:0000256" key="3">
    <source>
        <dbReference type="ARBA" id="ARBA00022475"/>
    </source>
</evidence>
<dbReference type="PROSITE" id="PS00211">
    <property type="entry name" value="ABC_TRANSPORTER_1"/>
    <property type="match status" value="1"/>
</dbReference>
<accession>N6ZVY7</accession>
<gene>
    <name evidence="8" type="ORF">C667_03043</name>
</gene>
<dbReference type="Gene3D" id="3.40.50.300">
    <property type="entry name" value="P-loop containing nucleotide triphosphate hydrolases"/>
    <property type="match status" value="1"/>
</dbReference>
<dbReference type="SUPFAM" id="SSF52540">
    <property type="entry name" value="P-loop containing nucleoside triphosphate hydrolases"/>
    <property type="match status" value="1"/>
</dbReference>
<dbReference type="InterPro" id="IPR003593">
    <property type="entry name" value="AAA+_ATPase"/>
</dbReference>
<dbReference type="PANTHER" id="PTHR42788:SF13">
    <property type="entry name" value="ALIPHATIC SULFONATES IMPORT ATP-BINDING PROTEIN SSUB"/>
    <property type="match status" value="1"/>
</dbReference>
<dbReference type="GO" id="GO:0005524">
    <property type="term" value="F:ATP binding"/>
    <property type="evidence" value="ECO:0007669"/>
    <property type="project" value="UniProtKB-KW"/>
</dbReference>
<protein>
    <submittedName>
        <fullName evidence="8">ABC transporter</fullName>
    </submittedName>
</protein>
<reference evidence="8 9" key="1">
    <citation type="submission" date="2012-09" db="EMBL/GenBank/DDBJ databases">
        <title>Draft Genome Sequences of 6 Strains from Genus Thauera.</title>
        <authorList>
            <person name="Liu B."/>
            <person name="Shapleigh J.P."/>
            <person name="Frostegard A.H."/>
        </authorList>
    </citation>
    <scope>NUCLEOTIDE SEQUENCE [LARGE SCALE GENOMIC DNA]</scope>
    <source>
        <strain evidence="8 9">B4P</strain>
    </source>
</reference>
<evidence type="ECO:0000256" key="6">
    <source>
        <dbReference type="SAM" id="MobiDB-lite"/>
    </source>
</evidence>
<dbReference type="InterPro" id="IPR017871">
    <property type="entry name" value="ABC_transporter-like_CS"/>
</dbReference>
<dbReference type="Pfam" id="PF00005">
    <property type="entry name" value="ABC_tran"/>
    <property type="match status" value="1"/>
</dbReference>
<keyword evidence="9" id="KW-1185">Reference proteome</keyword>
<proteinExistence type="inferred from homology"/>
<keyword evidence="5" id="KW-0067">ATP-binding</keyword>
<organism evidence="8 9">
    <name type="scientific">Thauera phenylacetica B4P</name>
    <dbReference type="NCBI Taxonomy" id="1234382"/>
    <lineage>
        <taxon>Bacteria</taxon>
        <taxon>Pseudomonadati</taxon>
        <taxon>Pseudomonadota</taxon>
        <taxon>Betaproteobacteria</taxon>
        <taxon>Rhodocyclales</taxon>
        <taxon>Zoogloeaceae</taxon>
        <taxon>Thauera</taxon>
    </lineage>
</organism>
<dbReference type="PROSITE" id="PS50893">
    <property type="entry name" value="ABC_TRANSPORTER_2"/>
    <property type="match status" value="1"/>
</dbReference>
<keyword evidence="3" id="KW-1003">Cell membrane</keyword>
<dbReference type="RefSeq" id="WP_004356681.1">
    <property type="nucleotide sequence ID" value="NZ_AMXF01000008.1"/>
</dbReference>
<evidence type="ECO:0000259" key="7">
    <source>
        <dbReference type="PROSITE" id="PS50893"/>
    </source>
</evidence>
<evidence type="ECO:0000313" key="8">
    <source>
        <dbReference type="EMBL" id="ENO98647.1"/>
    </source>
</evidence>
<keyword evidence="2" id="KW-0813">Transport</keyword>
<keyword evidence="4" id="KW-0547">Nucleotide-binding</keyword>
<comment type="similarity">
    <text evidence="1">Belongs to the ABC transporter superfamily.</text>
</comment>
<evidence type="ECO:0000256" key="1">
    <source>
        <dbReference type="ARBA" id="ARBA00005417"/>
    </source>
</evidence>
<dbReference type="SMART" id="SM00382">
    <property type="entry name" value="AAA"/>
    <property type="match status" value="1"/>
</dbReference>
<keyword evidence="3" id="KW-0472">Membrane</keyword>
<dbReference type="EMBL" id="AMXF01000008">
    <property type="protein sequence ID" value="ENO98647.1"/>
    <property type="molecule type" value="Genomic_DNA"/>
</dbReference>
<dbReference type="Proteomes" id="UP000013047">
    <property type="component" value="Unassembled WGS sequence"/>
</dbReference>
<dbReference type="InterPro" id="IPR003439">
    <property type="entry name" value="ABC_transporter-like_ATP-bd"/>
</dbReference>
<evidence type="ECO:0000256" key="5">
    <source>
        <dbReference type="ARBA" id="ARBA00022840"/>
    </source>
</evidence>
<sequence length="317" mass="34103">MNTISTAELRVHGLAHAFARDEVLSGIHFRVRAGEVVALVGPSGCGKTTLLHLAAGLLTVQEGKVDNGFASTAFMFQQPRLLPWKTALDNVALGLKAAGIQRAERHFRARALALRLGLAHRDLDKFPHQLSGGMQSRVALARALVLAPELLLLDEPFSALDVGLKEELYRLLLDHQAERGMGVLMITHDLMEAVRLSDAILVMAPEPGRIVCRFELDRPASRRDDAWVYRHTAELLQTPDVRTSFGLPPVVEPERATRAQGQEAVRQQGVRQEGAAQDGAGQEGAAGAGRAQPLSGLRLVSPATGLIAVQGGKRCGA</sequence>